<dbReference type="GO" id="GO:0008670">
    <property type="term" value="F:2,4-dienoyl-CoA reductase (NADPH) activity"/>
    <property type="evidence" value="ECO:0007669"/>
    <property type="project" value="TreeGrafter"/>
</dbReference>
<keyword evidence="3" id="KW-1185">Reference proteome</keyword>
<dbReference type="SUPFAM" id="SSF51735">
    <property type="entry name" value="NAD(P)-binding Rossmann-fold domains"/>
    <property type="match status" value="1"/>
</dbReference>
<dbReference type="Proteomes" id="UP000253495">
    <property type="component" value="Unassembled WGS sequence"/>
</dbReference>
<protein>
    <submittedName>
        <fullName evidence="2">NAD(P)-dependent dehydrogenase (Short-subunit alcohol dehydrogenase family)</fullName>
    </submittedName>
</protein>
<name>A0A368VVA4_9ACTN</name>
<keyword evidence="1" id="KW-0560">Oxidoreductase</keyword>
<dbReference type="PANTHER" id="PTHR43658:SF8">
    <property type="entry name" value="17-BETA-HYDROXYSTEROID DEHYDROGENASE 14-RELATED"/>
    <property type="match status" value="1"/>
</dbReference>
<comment type="caution">
    <text evidence="2">The sequence shown here is derived from an EMBL/GenBank/DDBJ whole genome shotgun (WGS) entry which is preliminary data.</text>
</comment>
<dbReference type="PRINTS" id="PR00081">
    <property type="entry name" value="GDHRDH"/>
</dbReference>
<dbReference type="Pfam" id="PF13561">
    <property type="entry name" value="adh_short_C2"/>
    <property type="match status" value="1"/>
</dbReference>
<evidence type="ECO:0000313" key="3">
    <source>
        <dbReference type="Proteomes" id="UP000253495"/>
    </source>
</evidence>
<gene>
    <name evidence="2" type="ORF">DFQ14_104177</name>
</gene>
<dbReference type="InterPro" id="IPR036291">
    <property type="entry name" value="NAD(P)-bd_dom_sf"/>
</dbReference>
<organism evidence="2 3">
    <name type="scientific">Halopolyspora algeriensis</name>
    <dbReference type="NCBI Taxonomy" id="1500506"/>
    <lineage>
        <taxon>Bacteria</taxon>
        <taxon>Bacillati</taxon>
        <taxon>Actinomycetota</taxon>
        <taxon>Actinomycetes</taxon>
        <taxon>Actinomycetes incertae sedis</taxon>
        <taxon>Halopolyspora</taxon>
    </lineage>
</organism>
<reference evidence="2 3" key="1">
    <citation type="submission" date="2018-07" db="EMBL/GenBank/DDBJ databases">
        <title>Genomic Encyclopedia of Type Strains, Phase III (KMG-III): the genomes of soil and plant-associated and newly described type strains.</title>
        <authorList>
            <person name="Whitman W."/>
        </authorList>
    </citation>
    <scope>NUCLEOTIDE SEQUENCE [LARGE SCALE GENOMIC DNA]</scope>
    <source>
        <strain evidence="2 3">CECT 8575</strain>
    </source>
</reference>
<dbReference type="OrthoDB" id="3676637at2"/>
<proteinExistence type="predicted"/>
<dbReference type="AlphaFoldDB" id="A0A368VVA4"/>
<evidence type="ECO:0000256" key="1">
    <source>
        <dbReference type="ARBA" id="ARBA00023002"/>
    </source>
</evidence>
<dbReference type="Pfam" id="PF00106">
    <property type="entry name" value="adh_short"/>
    <property type="match status" value="1"/>
</dbReference>
<dbReference type="GO" id="GO:0006635">
    <property type="term" value="P:fatty acid beta-oxidation"/>
    <property type="evidence" value="ECO:0007669"/>
    <property type="project" value="TreeGrafter"/>
</dbReference>
<accession>A0A368VVA4</accession>
<sequence length="263" mass="27018">MTTIAVTGSASGIGAATVRRLADRGHRVIGIDLKDSEVQCDLGTAEGRTNAIERIGELCEGRLDGLVTCAGLAGTSTRPGSDLVSVNYFGTVALLEGLHGTLAAAAQPAVVCLSSNSTTCQPNWPTEVAEACLAGDEPRARALAEEHGGVATYPATKAAIAWYVRTCAPTPEWAGSGIRLNAIAPGFIDTAMTAEVRADPQLGEFVDAFPTPRGNPGAATEIAALAEFLLGDDAGLLHGSVVYADGGTDAMLRAKDWPAVWSV</sequence>
<dbReference type="EMBL" id="QPJC01000004">
    <property type="protein sequence ID" value="RCW44588.1"/>
    <property type="molecule type" value="Genomic_DNA"/>
</dbReference>
<evidence type="ECO:0000313" key="2">
    <source>
        <dbReference type="EMBL" id="RCW44588.1"/>
    </source>
</evidence>
<dbReference type="RefSeq" id="WP_114452681.1">
    <property type="nucleotide sequence ID" value="NZ_QPJC01000004.1"/>
</dbReference>
<dbReference type="Gene3D" id="3.40.50.720">
    <property type="entry name" value="NAD(P)-binding Rossmann-like Domain"/>
    <property type="match status" value="1"/>
</dbReference>
<dbReference type="PANTHER" id="PTHR43658">
    <property type="entry name" value="SHORT-CHAIN DEHYDROGENASE/REDUCTASE"/>
    <property type="match status" value="1"/>
</dbReference>
<dbReference type="InterPro" id="IPR002347">
    <property type="entry name" value="SDR_fam"/>
</dbReference>